<protein>
    <submittedName>
        <fullName evidence="8">Putative head tail connector protein</fullName>
    </submittedName>
</protein>
<proteinExistence type="predicted"/>
<dbReference type="InterPro" id="IPR020991">
    <property type="entry name" value="Connector_podovirus"/>
</dbReference>
<evidence type="ECO:0000256" key="3">
    <source>
        <dbReference type="ARBA" id="ARBA00022612"/>
    </source>
</evidence>
<feature type="region of interest" description="Disordered" evidence="7">
    <location>
        <begin position="525"/>
        <end position="557"/>
    </location>
</feature>
<accession>A0A6H1ZDP3</accession>
<gene>
    <name evidence="8" type="ORF">TM448A00264_0036</name>
</gene>
<comment type="subcellular location">
    <subcellularLocation>
        <location evidence="1">Virion</location>
    </subcellularLocation>
</comment>
<keyword evidence="2" id="KW-1162">Viral penetration into host cytoplasm</keyword>
<evidence type="ECO:0000256" key="1">
    <source>
        <dbReference type="ARBA" id="ARBA00004328"/>
    </source>
</evidence>
<dbReference type="GO" id="GO:0044423">
    <property type="term" value="C:virion component"/>
    <property type="evidence" value="ECO:0007669"/>
    <property type="project" value="UniProtKB-KW"/>
</dbReference>
<feature type="compositionally biased region" description="Polar residues" evidence="7">
    <location>
        <begin position="547"/>
        <end position="557"/>
    </location>
</feature>
<evidence type="ECO:0000256" key="4">
    <source>
        <dbReference type="ARBA" id="ARBA00022844"/>
    </source>
</evidence>
<evidence type="ECO:0000256" key="7">
    <source>
        <dbReference type="SAM" id="MobiDB-lite"/>
    </source>
</evidence>
<evidence type="ECO:0000256" key="2">
    <source>
        <dbReference type="ARBA" id="ARBA00022595"/>
    </source>
</evidence>
<evidence type="ECO:0000256" key="5">
    <source>
        <dbReference type="ARBA" id="ARBA00023219"/>
    </source>
</evidence>
<organism evidence="8">
    <name type="scientific">viral metagenome</name>
    <dbReference type="NCBI Taxonomy" id="1070528"/>
    <lineage>
        <taxon>unclassified sequences</taxon>
        <taxon>metagenomes</taxon>
        <taxon>organismal metagenomes</taxon>
    </lineage>
</organism>
<keyword evidence="3" id="KW-1188">Viral release from host cell</keyword>
<evidence type="ECO:0000313" key="8">
    <source>
        <dbReference type="EMBL" id="QJA45658.1"/>
    </source>
</evidence>
<dbReference type="AlphaFoldDB" id="A0A6H1ZDP3"/>
<reference evidence="8" key="1">
    <citation type="submission" date="2020-03" db="EMBL/GenBank/DDBJ databases">
        <title>The deep terrestrial virosphere.</title>
        <authorList>
            <person name="Holmfeldt K."/>
            <person name="Nilsson E."/>
            <person name="Simone D."/>
            <person name="Lopez-Fernandez M."/>
            <person name="Wu X."/>
            <person name="de Brujin I."/>
            <person name="Lundin D."/>
            <person name="Andersson A."/>
            <person name="Bertilsson S."/>
            <person name="Dopson M."/>
        </authorList>
    </citation>
    <scope>NUCLEOTIDE SEQUENCE</scope>
    <source>
        <strain evidence="8">TM448A00264</strain>
    </source>
</reference>
<sequence>MPPVTRKQIKAMVSRHDKLKGDRATFESLWQTAMEVIQPRKAYFTKEHLPGDYDQSQVYNSTQTIANERLAGNMHGLLTNPDGQWFEIITADESTSRAWAAGVWLEVVMELIRRNIRDSNFDSQMHETYLDEGAIGSSLLLQVPGEGPGPYGSGLRFQSLTVAECVLAENAAGIIDTLFRQVPMSVRQAAMKFGENRLSRDHQRLLETQPDAQVKFLHCVYPREDVIPGAYDRFNKPWASIYIDPESEMSMRESGYDEWPLGVSRWTKLSGEIYGRGPGLTALPDILMLQRKERTQIRAEEKATDPPLLLPDDGVLRPVKLGAGTLNYYDATRQDVRTIMGQLPVGNPGIGADSIMRLEAKIMSIFLADLFDLKESPQMTATEAALRDERQRRALSPVAGRHKAENLRPTIVRAFGILWRQGQIPPPPPELVNQQLMINYTTPIARSTRMAEAEGLQYLMGAMMPMLQINPQVADNFNWDELARLASELFSIPKRAMQSNEAVAQIREQRQQMIQAQQQLELARQAGESIEQAGRAGAAVEQAKQLEAQNQPQQEAI</sequence>
<dbReference type="GO" id="GO:0046718">
    <property type="term" value="P:symbiont entry into host cell"/>
    <property type="evidence" value="ECO:0007669"/>
    <property type="project" value="UniProtKB-KW"/>
</dbReference>
<keyword evidence="6" id="KW-1160">Virus entry into host cell</keyword>
<evidence type="ECO:0000256" key="6">
    <source>
        <dbReference type="ARBA" id="ARBA00023296"/>
    </source>
</evidence>
<keyword evidence="5" id="KW-0231">Viral genome packaging</keyword>
<dbReference type="EMBL" id="MT143994">
    <property type="protein sequence ID" value="QJA45658.1"/>
    <property type="molecule type" value="Genomic_DNA"/>
</dbReference>
<keyword evidence="4" id="KW-0946">Virion</keyword>
<dbReference type="Pfam" id="PF12236">
    <property type="entry name" value="Head-tail_con"/>
    <property type="match status" value="1"/>
</dbReference>
<name>A0A6H1ZDP3_9ZZZZ</name>